<keyword evidence="2" id="KW-1185">Reference proteome</keyword>
<accession>A0AC60NV93</accession>
<evidence type="ECO:0000313" key="1">
    <source>
        <dbReference type="EMBL" id="KAG0411012.1"/>
    </source>
</evidence>
<dbReference type="Proteomes" id="UP000805193">
    <property type="component" value="Unassembled WGS sequence"/>
</dbReference>
<protein>
    <submittedName>
        <fullName evidence="1">Uncharacterized protein</fullName>
    </submittedName>
</protein>
<evidence type="ECO:0000313" key="2">
    <source>
        <dbReference type="Proteomes" id="UP000805193"/>
    </source>
</evidence>
<sequence length="265" mass="31316">MARRTNHTKQHEGLFYTVPPDIQKSIFQIFRPTKKMEIMNEMFAEFCVMVRQPFLEVKAFLENYNYNLPALRIMLYGKQGSGKAVTQTHLLHYAAVNNWLIVSKDWAPMWVKRPKEHTTNAADETLIDSPIDAAVWLQHFRVLNSQLLQELNLTATETYKWSEREVTEKGEPLTNIIDHIPAEDFSIVRHFKEVLKNDWGFEFFEPFVPVHVPGYSEKEIESCLDYYVDRRYIQNRRGWTEEGRMELKFLSGYNPHQLARICQAR</sequence>
<comment type="caution">
    <text evidence="1">The sequence shown here is derived from an EMBL/GenBank/DDBJ whole genome shotgun (WGS) entry which is preliminary data.</text>
</comment>
<dbReference type="EMBL" id="JABSTQ010011468">
    <property type="protein sequence ID" value="KAG0411012.1"/>
    <property type="molecule type" value="Genomic_DNA"/>
</dbReference>
<gene>
    <name evidence="1" type="ORF">HPB47_011884</name>
</gene>
<reference evidence="1 2" key="1">
    <citation type="journal article" date="2020" name="Cell">
        <title>Large-Scale Comparative Analyses of Tick Genomes Elucidate Their Genetic Diversity and Vector Capacities.</title>
        <authorList>
            <consortium name="Tick Genome and Microbiome Consortium (TIGMIC)"/>
            <person name="Jia N."/>
            <person name="Wang J."/>
            <person name="Shi W."/>
            <person name="Du L."/>
            <person name="Sun Y."/>
            <person name="Zhan W."/>
            <person name="Jiang J.F."/>
            <person name="Wang Q."/>
            <person name="Zhang B."/>
            <person name="Ji P."/>
            <person name="Bell-Sakyi L."/>
            <person name="Cui X.M."/>
            <person name="Yuan T.T."/>
            <person name="Jiang B.G."/>
            <person name="Yang W.F."/>
            <person name="Lam T.T."/>
            <person name="Chang Q.C."/>
            <person name="Ding S.J."/>
            <person name="Wang X.J."/>
            <person name="Zhu J.G."/>
            <person name="Ruan X.D."/>
            <person name="Zhao L."/>
            <person name="Wei J.T."/>
            <person name="Ye R.Z."/>
            <person name="Que T.C."/>
            <person name="Du C.H."/>
            <person name="Zhou Y.H."/>
            <person name="Cheng J.X."/>
            <person name="Dai P.F."/>
            <person name="Guo W.B."/>
            <person name="Han X.H."/>
            <person name="Huang E.J."/>
            <person name="Li L.F."/>
            <person name="Wei W."/>
            <person name="Gao Y.C."/>
            <person name="Liu J.Z."/>
            <person name="Shao H.Z."/>
            <person name="Wang X."/>
            <person name="Wang C.C."/>
            <person name="Yang T.C."/>
            <person name="Huo Q.B."/>
            <person name="Li W."/>
            <person name="Chen H.Y."/>
            <person name="Chen S.E."/>
            <person name="Zhou L.G."/>
            <person name="Ni X.B."/>
            <person name="Tian J.H."/>
            <person name="Sheng Y."/>
            <person name="Liu T."/>
            <person name="Pan Y.S."/>
            <person name="Xia L.Y."/>
            <person name="Li J."/>
            <person name="Zhao F."/>
            <person name="Cao W.C."/>
        </authorList>
    </citation>
    <scope>NUCLEOTIDE SEQUENCE [LARGE SCALE GENOMIC DNA]</scope>
    <source>
        <strain evidence="1">Iper-2018</strain>
    </source>
</reference>
<name>A0AC60NV93_IXOPE</name>
<proteinExistence type="predicted"/>
<organism evidence="1 2">
    <name type="scientific">Ixodes persulcatus</name>
    <name type="common">Taiga tick</name>
    <dbReference type="NCBI Taxonomy" id="34615"/>
    <lineage>
        <taxon>Eukaryota</taxon>
        <taxon>Metazoa</taxon>
        <taxon>Ecdysozoa</taxon>
        <taxon>Arthropoda</taxon>
        <taxon>Chelicerata</taxon>
        <taxon>Arachnida</taxon>
        <taxon>Acari</taxon>
        <taxon>Parasitiformes</taxon>
        <taxon>Ixodida</taxon>
        <taxon>Ixodoidea</taxon>
        <taxon>Ixodidae</taxon>
        <taxon>Ixodinae</taxon>
        <taxon>Ixodes</taxon>
    </lineage>
</organism>